<dbReference type="InterPro" id="IPR050710">
    <property type="entry name" value="Band7/mec-2_domain"/>
</dbReference>
<dbReference type="RefSeq" id="WP_108783742.1">
    <property type="nucleotide sequence ID" value="NZ_OMKW01000004.1"/>
</dbReference>
<dbReference type="SUPFAM" id="SSF117892">
    <property type="entry name" value="Band 7/SPFH domain"/>
    <property type="match status" value="1"/>
</dbReference>
<evidence type="ECO:0000313" key="9">
    <source>
        <dbReference type="EMBL" id="SPF31069.1"/>
    </source>
</evidence>
<comment type="subunit">
    <text evidence="6">HflC and HflK may interact to form a multimeric complex.</text>
</comment>
<evidence type="ECO:0000256" key="3">
    <source>
        <dbReference type="ARBA" id="ARBA00022692"/>
    </source>
</evidence>
<gene>
    <name evidence="9" type="primary">hflK_2</name>
    <name evidence="9" type="ORF">POI8812_03420</name>
</gene>
<feature type="compositionally biased region" description="Gly residues" evidence="7">
    <location>
        <begin position="69"/>
        <end position="85"/>
    </location>
</feature>
<dbReference type="NCBIfam" id="TIGR01933">
    <property type="entry name" value="hflK"/>
    <property type="match status" value="1"/>
</dbReference>
<keyword evidence="10" id="KW-1185">Reference proteome</keyword>
<dbReference type="SMART" id="SM00244">
    <property type="entry name" value="PHB"/>
    <property type="match status" value="1"/>
</dbReference>
<evidence type="ECO:0000256" key="2">
    <source>
        <dbReference type="ARBA" id="ARBA00006971"/>
    </source>
</evidence>
<organism evidence="9 10">
    <name type="scientific">Pontivivens insulae</name>
    <dbReference type="NCBI Taxonomy" id="1639689"/>
    <lineage>
        <taxon>Bacteria</taxon>
        <taxon>Pseudomonadati</taxon>
        <taxon>Pseudomonadota</taxon>
        <taxon>Alphaproteobacteria</taxon>
        <taxon>Rhodobacterales</taxon>
        <taxon>Paracoccaceae</taxon>
        <taxon>Pontivivens</taxon>
    </lineage>
</organism>
<proteinExistence type="inferred from homology"/>
<evidence type="ECO:0000256" key="7">
    <source>
        <dbReference type="SAM" id="MobiDB-lite"/>
    </source>
</evidence>
<dbReference type="Pfam" id="PF01145">
    <property type="entry name" value="Band_7"/>
    <property type="match status" value="1"/>
</dbReference>
<keyword evidence="3" id="KW-0812">Transmembrane</keyword>
<protein>
    <recommendedName>
        <fullName evidence="6">Protein HflK</fullName>
    </recommendedName>
</protein>
<dbReference type="OrthoDB" id="9779595at2"/>
<feature type="region of interest" description="Disordered" evidence="7">
    <location>
        <begin position="66"/>
        <end position="85"/>
    </location>
</feature>
<dbReference type="GO" id="GO:0016020">
    <property type="term" value="C:membrane"/>
    <property type="evidence" value="ECO:0007669"/>
    <property type="project" value="UniProtKB-SubCell"/>
</dbReference>
<evidence type="ECO:0000256" key="1">
    <source>
        <dbReference type="ARBA" id="ARBA00004167"/>
    </source>
</evidence>
<dbReference type="PANTHER" id="PTHR43327">
    <property type="entry name" value="STOMATIN-LIKE PROTEIN 2, MITOCHONDRIAL"/>
    <property type="match status" value="1"/>
</dbReference>
<evidence type="ECO:0000256" key="6">
    <source>
        <dbReference type="RuleBase" id="RU364113"/>
    </source>
</evidence>
<keyword evidence="9" id="KW-0645">Protease</keyword>
<dbReference type="InterPro" id="IPR010201">
    <property type="entry name" value="HflK"/>
</dbReference>
<dbReference type="Gene3D" id="3.30.479.30">
    <property type="entry name" value="Band 7 domain"/>
    <property type="match status" value="1"/>
</dbReference>
<keyword evidence="5" id="KW-0472">Membrane</keyword>
<reference evidence="9 10" key="1">
    <citation type="submission" date="2018-03" db="EMBL/GenBank/DDBJ databases">
        <authorList>
            <person name="Keele B.F."/>
        </authorList>
    </citation>
    <scope>NUCLEOTIDE SEQUENCE [LARGE SCALE GENOMIC DNA]</scope>
    <source>
        <strain evidence="9 10">CeCT 8812</strain>
    </source>
</reference>
<feature type="region of interest" description="Disordered" evidence="7">
    <location>
        <begin position="1"/>
        <end position="55"/>
    </location>
</feature>
<dbReference type="GO" id="GO:0006508">
    <property type="term" value="P:proteolysis"/>
    <property type="evidence" value="ECO:0007669"/>
    <property type="project" value="UniProtKB-KW"/>
</dbReference>
<evidence type="ECO:0000256" key="5">
    <source>
        <dbReference type="ARBA" id="ARBA00023136"/>
    </source>
</evidence>
<feature type="domain" description="Band 7" evidence="8">
    <location>
        <begin position="111"/>
        <end position="281"/>
    </location>
</feature>
<feature type="compositionally biased region" description="Gly residues" evidence="7">
    <location>
        <begin position="9"/>
        <end position="22"/>
    </location>
</feature>
<comment type="subcellular location">
    <subcellularLocation>
        <location evidence="1">Membrane</location>
        <topology evidence="1">Single-pass membrane protein</topology>
    </subcellularLocation>
</comment>
<dbReference type="CDD" id="cd03404">
    <property type="entry name" value="SPFH_HflK"/>
    <property type="match status" value="1"/>
</dbReference>
<dbReference type="EMBL" id="OMKW01000004">
    <property type="protein sequence ID" value="SPF31069.1"/>
    <property type="molecule type" value="Genomic_DNA"/>
</dbReference>
<evidence type="ECO:0000313" key="10">
    <source>
        <dbReference type="Proteomes" id="UP000244932"/>
    </source>
</evidence>
<sequence>MPYNDNSGGPWGGGNKGGNKGSGDGDRNPWGGGNRPNNGGGNNGQGPNNPVPDFDEIVRKGGERLKVLVGGGGGGGGMGRGPGGGDGGGEVPFKLIGLAAAAAAFLFWGFNSIYTVQEQERSVELVLGEFSSIGGPGLNFAPWPIVTHEIVPTTQERTEEIGTGGRSGRGDDGLMLTGDENIVDIDFQVVWNIANPADYLFNLASPEETISAVAESAMREVISRSELAPILNRDRAIISAEVQDLIQATLDSYDSGVNIVRLNFDRADPPNEVIDAFRDVQAAEQERATEQNRGDLYANRTLAAARGEAAQLQEQAEAYRSRVVNEALGEASRFLAVLEEYRGAEEVTRRRLYIETIEQVLSDVDMIILDQNMGEGGSGQGVVPYLPLNELRRGGNN</sequence>
<dbReference type="InterPro" id="IPR036013">
    <property type="entry name" value="Band_7/SPFH_dom_sf"/>
</dbReference>
<comment type="function">
    <text evidence="6">HflC and HflK could encode or regulate a protease.</text>
</comment>
<keyword evidence="4" id="KW-1133">Transmembrane helix</keyword>
<comment type="similarity">
    <text evidence="2 6">Belongs to the band 7/mec-2 family. HflK subfamily.</text>
</comment>
<dbReference type="GO" id="GO:0008233">
    <property type="term" value="F:peptidase activity"/>
    <property type="evidence" value="ECO:0007669"/>
    <property type="project" value="UniProtKB-KW"/>
</dbReference>
<accession>A0A2R8AFS2</accession>
<evidence type="ECO:0000256" key="4">
    <source>
        <dbReference type="ARBA" id="ARBA00022989"/>
    </source>
</evidence>
<keyword evidence="9" id="KW-0378">Hydrolase</keyword>
<evidence type="ECO:0000259" key="8">
    <source>
        <dbReference type="SMART" id="SM00244"/>
    </source>
</evidence>
<dbReference type="PANTHER" id="PTHR43327:SF2">
    <property type="entry name" value="MODULATOR OF FTSH PROTEASE HFLK"/>
    <property type="match status" value="1"/>
</dbReference>
<dbReference type="Proteomes" id="UP000244932">
    <property type="component" value="Unassembled WGS sequence"/>
</dbReference>
<dbReference type="InterPro" id="IPR001107">
    <property type="entry name" value="Band_7"/>
</dbReference>
<name>A0A2R8AFS2_9RHOB</name>
<feature type="compositionally biased region" description="Gly residues" evidence="7">
    <location>
        <begin position="30"/>
        <end position="44"/>
    </location>
</feature>
<dbReference type="AlphaFoldDB" id="A0A2R8AFS2"/>